<protein>
    <recommendedName>
        <fullName evidence="4">sn-glycerol-3-phosphate-binding periplasmic protein UgpB</fullName>
    </recommendedName>
</protein>
<evidence type="ECO:0000256" key="6">
    <source>
        <dbReference type="ARBA" id="ARBA00022729"/>
    </source>
</evidence>
<comment type="subunit">
    <text evidence="3">The complex is composed of two ATP-binding proteins (UgpC), two transmembrane proteins (UgpA and UgpE) and a solute-binding protein (UgpB).</text>
</comment>
<evidence type="ECO:0000256" key="2">
    <source>
        <dbReference type="ARBA" id="ARBA00008520"/>
    </source>
</evidence>
<gene>
    <name evidence="8" type="ORF">FYJ80_07905</name>
</gene>
<dbReference type="PANTHER" id="PTHR43649">
    <property type="entry name" value="ARABINOSE-BINDING PROTEIN-RELATED"/>
    <property type="match status" value="1"/>
</dbReference>
<keyword evidence="6 7" id="KW-0732">Signal</keyword>
<keyword evidence="5" id="KW-0813">Transport</keyword>
<feature type="signal peptide" evidence="7">
    <location>
        <begin position="1"/>
        <end position="20"/>
    </location>
</feature>
<comment type="similarity">
    <text evidence="2">Belongs to the bacterial solute-binding protein 1 family.</text>
</comment>
<dbReference type="Proteomes" id="UP000460549">
    <property type="component" value="Unassembled WGS sequence"/>
</dbReference>
<comment type="caution">
    <text evidence="8">The sequence shown here is derived from an EMBL/GenBank/DDBJ whole genome shotgun (WGS) entry which is preliminary data.</text>
</comment>
<feature type="chain" id="PRO_5030988304" description="sn-glycerol-3-phosphate-binding periplasmic protein UgpB" evidence="7">
    <location>
        <begin position="21"/>
        <end position="431"/>
    </location>
</feature>
<dbReference type="RefSeq" id="WP_154425753.1">
    <property type="nucleotide sequence ID" value="NZ_VUNN01000015.1"/>
</dbReference>
<dbReference type="PANTHER" id="PTHR43649:SF31">
    <property type="entry name" value="SN-GLYCEROL-3-PHOSPHATE-BINDING PERIPLASMIC PROTEIN UGPB"/>
    <property type="match status" value="1"/>
</dbReference>
<keyword evidence="9" id="KW-1185">Reference proteome</keyword>
<dbReference type="SUPFAM" id="SSF53850">
    <property type="entry name" value="Periplasmic binding protein-like II"/>
    <property type="match status" value="1"/>
</dbReference>
<dbReference type="Pfam" id="PF13416">
    <property type="entry name" value="SBP_bac_8"/>
    <property type="match status" value="1"/>
</dbReference>
<dbReference type="InterPro" id="IPR006059">
    <property type="entry name" value="SBP"/>
</dbReference>
<evidence type="ECO:0000313" key="8">
    <source>
        <dbReference type="EMBL" id="MSU06697.1"/>
    </source>
</evidence>
<reference evidence="8 9" key="1">
    <citation type="submission" date="2019-08" db="EMBL/GenBank/DDBJ databases">
        <title>In-depth cultivation of the pig gut microbiome towards novel bacterial diversity and tailored functional studies.</title>
        <authorList>
            <person name="Wylensek D."/>
            <person name="Hitch T.C.A."/>
            <person name="Clavel T."/>
        </authorList>
    </citation>
    <scope>NUCLEOTIDE SEQUENCE [LARGE SCALE GENOMIC DNA]</scope>
    <source>
        <strain evidence="8 9">NM-380-WT-3C1</strain>
    </source>
</reference>
<evidence type="ECO:0000256" key="5">
    <source>
        <dbReference type="ARBA" id="ARBA00022448"/>
    </source>
</evidence>
<dbReference type="Gene3D" id="3.40.190.10">
    <property type="entry name" value="Periplasmic binding protein-like II"/>
    <property type="match status" value="1"/>
</dbReference>
<evidence type="ECO:0000313" key="9">
    <source>
        <dbReference type="Proteomes" id="UP000460549"/>
    </source>
</evidence>
<dbReference type="EMBL" id="VUNN01000015">
    <property type="protein sequence ID" value="MSU06697.1"/>
    <property type="molecule type" value="Genomic_DNA"/>
</dbReference>
<comment type="subcellular location">
    <subcellularLocation>
        <location evidence="1">Periplasm</location>
    </subcellularLocation>
</comment>
<dbReference type="InterPro" id="IPR050490">
    <property type="entry name" value="Bact_solute-bd_prot1"/>
</dbReference>
<accession>A0A7X2TRC7</accession>
<sequence>MKKALVLLLCLVMTLTSVFAQGASEPKADEPITLEFWTHEDSARQVLEERYIEEFKQLHPNVTVNVTRQSAEKLRELIQTAFASGEGPSFFNLPIENEFQYIEAGRVAPADYKTLGFKDAKDLLANYQDGMIDAVYYDGDVYGLPLELTNWSIFLNKKVFRDAGLDPEKDYPKTWEEMKEVSKKIVIRDGDIITRRGFDFRYSYELTYFIPMVEQLGGSLSEKDGCVNKEAWVKALTFMKEWGPQGENLGNPTLTAARKLFNKDNNDIAMCNTGLYQEARILSDNAAFYNSGEWMVVPYPVFEDAVKDVAGCYYGHFYMVNADKPKAEQQMAWELIKYFLLTEGHAEEYLTQVGLIQPTKALMEGATYAAQPYSEVFKNDFARSHIVYYGKGATEIQSAINSAIKQVMLQGTDPSVAYDALQKNVLEILAD</sequence>
<evidence type="ECO:0000256" key="1">
    <source>
        <dbReference type="ARBA" id="ARBA00004418"/>
    </source>
</evidence>
<name>A0A7X2TRC7_9SPIO</name>
<evidence type="ECO:0000256" key="3">
    <source>
        <dbReference type="ARBA" id="ARBA00011557"/>
    </source>
</evidence>
<proteinExistence type="inferred from homology"/>
<evidence type="ECO:0000256" key="4">
    <source>
        <dbReference type="ARBA" id="ARBA00017470"/>
    </source>
</evidence>
<organism evidence="8 9">
    <name type="scientific">Bullifex porci</name>
    <dbReference type="NCBI Taxonomy" id="2606638"/>
    <lineage>
        <taxon>Bacteria</taxon>
        <taxon>Pseudomonadati</taxon>
        <taxon>Spirochaetota</taxon>
        <taxon>Spirochaetia</taxon>
        <taxon>Spirochaetales</taxon>
        <taxon>Spirochaetaceae</taxon>
        <taxon>Bullifex</taxon>
    </lineage>
</organism>
<evidence type="ECO:0000256" key="7">
    <source>
        <dbReference type="SAM" id="SignalP"/>
    </source>
</evidence>
<dbReference type="AlphaFoldDB" id="A0A7X2TRC7"/>
<dbReference type="GO" id="GO:0042597">
    <property type="term" value="C:periplasmic space"/>
    <property type="evidence" value="ECO:0007669"/>
    <property type="project" value="UniProtKB-SubCell"/>
</dbReference>